<name>A0A1Y6C8U5_9BACT</name>
<dbReference type="GO" id="GO:0051537">
    <property type="term" value="F:2 iron, 2 sulfur cluster binding"/>
    <property type="evidence" value="ECO:0007669"/>
    <property type="project" value="TreeGrafter"/>
</dbReference>
<dbReference type="InterPro" id="IPR012675">
    <property type="entry name" value="Beta-grasp_dom_sf"/>
</dbReference>
<keyword evidence="3" id="KW-1185">Reference proteome</keyword>
<reference evidence="3" key="1">
    <citation type="submission" date="2017-04" db="EMBL/GenBank/DDBJ databases">
        <authorList>
            <person name="Varghese N."/>
            <person name="Submissions S."/>
        </authorList>
    </citation>
    <scope>NUCLEOTIDE SEQUENCE [LARGE SCALE GENOMIC DNA]</scope>
    <source>
        <strain evidence="3">RKEM611</strain>
    </source>
</reference>
<dbReference type="InterPro" id="IPR036010">
    <property type="entry name" value="2Fe-2S_ferredoxin-like_sf"/>
</dbReference>
<evidence type="ECO:0000313" key="3">
    <source>
        <dbReference type="Proteomes" id="UP000192907"/>
    </source>
</evidence>
<dbReference type="STRING" id="1513793.SAMN06296036_11334"/>
<dbReference type="PANTHER" id="PTHR45331:SF2">
    <property type="entry name" value="OXIDOREDUCTASE WITH IRON-SULFUR SUBUNIT"/>
    <property type="match status" value="1"/>
</dbReference>
<dbReference type="RefSeq" id="WP_132321030.1">
    <property type="nucleotide sequence ID" value="NZ_FWZT01000013.1"/>
</dbReference>
<dbReference type="InterPro" id="IPR036884">
    <property type="entry name" value="2Fe-2S-bd_dom_sf"/>
</dbReference>
<dbReference type="PROSITE" id="PS51085">
    <property type="entry name" value="2FE2S_FER_2"/>
    <property type="match status" value="1"/>
</dbReference>
<dbReference type="EMBL" id="FWZT01000013">
    <property type="protein sequence ID" value="SMF42944.1"/>
    <property type="molecule type" value="Genomic_DNA"/>
</dbReference>
<dbReference type="AlphaFoldDB" id="A0A1Y6C8U5"/>
<dbReference type="GO" id="GO:0016903">
    <property type="term" value="F:oxidoreductase activity, acting on the aldehyde or oxo group of donors"/>
    <property type="evidence" value="ECO:0007669"/>
    <property type="project" value="TreeGrafter"/>
</dbReference>
<dbReference type="SUPFAM" id="SSF54292">
    <property type="entry name" value="2Fe-2S ferredoxin-like"/>
    <property type="match status" value="1"/>
</dbReference>
<evidence type="ECO:0000259" key="1">
    <source>
        <dbReference type="PROSITE" id="PS51085"/>
    </source>
</evidence>
<proteinExistence type="predicted"/>
<dbReference type="Gene3D" id="1.10.150.120">
    <property type="entry name" value="[2Fe-2S]-binding domain"/>
    <property type="match status" value="1"/>
</dbReference>
<sequence>MSKVDINVKINGKTYKDKVSPQLMLADYLQEICGLSGTKVCCAVGSCKACTVAVKPKDGKMMKMQACITPLSAVNGQELTTVEGLGKEGKLHKLQEAFLKHFSFQCGYSSPGFLMGALVLMDKLKSKPIAKSQLDQEIQNSLGEHVCRCTGYVRYHRAIKEVILSEPGLTT</sequence>
<dbReference type="Gene3D" id="3.10.20.30">
    <property type="match status" value="1"/>
</dbReference>
<dbReference type="SUPFAM" id="SSF47741">
    <property type="entry name" value="CO dehydrogenase ISP C-domain like"/>
    <property type="match status" value="1"/>
</dbReference>
<dbReference type="Pfam" id="PF01799">
    <property type="entry name" value="Fer2_2"/>
    <property type="match status" value="1"/>
</dbReference>
<dbReference type="InterPro" id="IPR052914">
    <property type="entry name" value="Aldehyde_Oxdr_Iron-Sulfur"/>
</dbReference>
<dbReference type="PANTHER" id="PTHR45331">
    <property type="entry name" value="OXIDOREDUCTASE, IRON-SULPHUR BINDING SUBUNIT-RELATED-RELATED"/>
    <property type="match status" value="1"/>
</dbReference>
<feature type="domain" description="2Fe-2S ferredoxin-type" evidence="1">
    <location>
        <begin position="4"/>
        <end position="85"/>
    </location>
</feature>
<accession>A0A1Y6C8U5</accession>
<dbReference type="Proteomes" id="UP000192907">
    <property type="component" value="Unassembled WGS sequence"/>
</dbReference>
<protein>
    <submittedName>
        <fullName evidence="2">Aerobic-type carbon monoxide dehydrogenase, small subunit, CoxS/CutS family</fullName>
    </submittedName>
</protein>
<dbReference type="GO" id="GO:0046872">
    <property type="term" value="F:metal ion binding"/>
    <property type="evidence" value="ECO:0007669"/>
    <property type="project" value="InterPro"/>
</dbReference>
<gene>
    <name evidence="2" type="ORF">SAMN06296036_11334</name>
</gene>
<dbReference type="InterPro" id="IPR001041">
    <property type="entry name" value="2Fe-2S_ferredoxin-type"/>
</dbReference>
<dbReference type="InterPro" id="IPR002888">
    <property type="entry name" value="2Fe-2S-bd"/>
</dbReference>
<dbReference type="Pfam" id="PF00111">
    <property type="entry name" value="Fer2"/>
    <property type="match status" value="1"/>
</dbReference>
<evidence type="ECO:0000313" key="2">
    <source>
        <dbReference type="EMBL" id="SMF42944.1"/>
    </source>
</evidence>
<organism evidence="2 3">
    <name type="scientific">Pseudobacteriovorax antillogorgiicola</name>
    <dbReference type="NCBI Taxonomy" id="1513793"/>
    <lineage>
        <taxon>Bacteria</taxon>
        <taxon>Pseudomonadati</taxon>
        <taxon>Bdellovibrionota</taxon>
        <taxon>Oligoflexia</taxon>
        <taxon>Oligoflexales</taxon>
        <taxon>Pseudobacteriovoracaceae</taxon>
        <taxon>Pseudobacteriovorax</taxon>
    </lineage>
</organism>
<dbReference type="OrthoDB" id="5294353at2"/>